<name>A0A6C0HEU2_9ZZZZ</name>
<proteinExistence type="predicted"/>
<accession>A0A6C0HEU2</accession>
<dbReference type="AlphaFoldDB" id="A0A6C0HEU2"/>
<sequence length="108" mass="12929">MKLIDFLKNQKDTLEVFTDDIEIRDYFINVVPVLFGYNVIVNKKNIFGEYQINQYTNVLLINYSERLPTKPKQLYQLKDNEVTEITQTEEEIKFDITEPIKFFKLLTI</sequence>
<evidence type="ECO:0000313" key="1">
    <source>
        <dbReference type="EMBL" id="QHT78533.1"/>
    </source>
</evidence>
<reference evidence="1" key="1">
    <citation type="journal article" date="2020" name="Nature">
        <title>Giant virus diversity and host interactions through global metagenomics.</title>
        <authorList>
            <person name="Schulz F."/>
            <person name="Roux S."/>
            <person name="Paez-Espino D."/>
            <person name="Jungbluth S."/>
            <person name="Walsh D.A."/>
            <person name="Denef V.J."/>
            <person name="McMahon K.D."/>
            <person name="Konstantinidis K.T."/>
            <person name="Eloe-Fadrosh E.A."/>
            <person name="Kyrpides N.C."/>
            <person name="Woyke T."/>
        </authorList>
    </citation>
    <scope>NUCLEOTIDE SEQUENCE</scope>
    <source>
        <strain evidence="1">GVMAG-M-3300023179-92</strain>
    </source>
</reference>
<protein>
    <submittedName>
        <fullName evidence="1">Uncharacterized protein</fullName>
    </submittedName>
</protein>
<dbReference type="EMBL" id="MN739934">
    <property type="protein sequence ID" value="QHT78533.1"/>
    <property type="molecule type" value="Genomic_DNA"/>
</dbReference>
<organism evidence="1">
    <name type="scientific">viral metagenome</name>
    <dbReference type="NCBI Taxonomy" id="1070528"/>
    <lineage>
        <taxon>unclassified sequences</taxon>
        <taxon>metagenomes</taxon>
        <taxon>organismal metagenomes</taxon>
    </lineage>
</organism>